<dbReference type="Proteomes" id="UP000478052">
    <property type="component" value="Unassembled WGS sequence"/>
</dbReference>
<name>A0A6G0VXP3_APHCR</name>
<reference evidence="2 3" key="1">
    <citation type="submission" date="2019-08" db="EMBL/GenBank/DDBJ databases">
        <title>Whole genome of Aphis craccivora.</title>
        <authorList>
            <person name="Voronova N.V."/>
            <person name="Shulinski R.S."/>
            <person name="Bandarenka Y.V."/>
            <person name="Zhorov D.G."/>
            <person name="Warner D."/>
        </authorList>
    </citation>
    <scope>NUCLEOTIDE SEQUENCE [LARGE SCALE GENOMIC DNA]</scope>
    <source>
        <strain evidence="2">180601</strain>
        <tissue evidence="2">Whole Body</tissue>
    </source>
</reference>
<feature type="region of interest" description="Disordered" evidence="1">
    <location>
        <begin position="68"/>
        <end position="87"/>
    </location>
</feature>
<protein>
    <submittedName>
        <fullName evidence="2">Retrovirus-related Pol polyprotein from type-2 retrotransposable element R2DM</fullName>
    </submittedName>
</protein>
<dbReference type="OrthoDB" id="6629078at2759"/>
<accession>A0A6G0VXP3</accession>
<feature type="non-terminal residue" evidence="2">
    <location>
        <position position="1"/>
    </location>
</feature>
<proteinExistence type="predicted"/>
<keyword evidence="3" id="KW-1185">Reference proteome</keyword>
<dbReference type="EMBL" id="VUJU01011155">
    <property type="protein sequence ID" value="KAF0711758.1"/>
    <property type="molecule type" value="Genomic_DNA"/>
</dbReference>
<evidence type="ECO:0000256" key="1">
    <source>
        <dbReference type="SAM" id="MobiDB-lite"/>
    </source>
</evidence>
<evidence type="ECO:0000313" key="2">
    <source>
        <dbReference type="EMBL" id="KAF0711758.1"/>
    </source>
</evidence>
<organism evidence="2 3">
    <name type="scientific">Aphis craccivora</name>
    <name type="common">Cowpea aphid</name>
    <dbReference type="NCBI Taxonomy" id="307492"/>
    <lineage>
        <taxon>Eukaryota</taxon>
        <taxon>Metazoa</taxon>
        <taxon>Ecdysozoa</taxon>
        <taxon>Arthropoda</taxon>
        <taxon>Hexapoda</taxon>
        <taxon>Insecta</taxon>
        <taxon>Pterygota</taxon>
        <taxon>Neoptera</taxon>
        <taxon>Paraneoptera</taxon>
        <taxon>Hemiptera</taxon>
        <taxon>Sternorrhyncha</taxon>
        <taxon>Aphidomorpha</taxon>
        <taxon>Aphidoidea</taxon>
        <taxon>Aphididae</taxon>
        <taxon>Aphidini</taxon>
        <taxon>Aphis</taxon>
        <taxon>Aphis</taxon>
    </lineage>
</organism>
<comment type="caution">
    <text evidence="2">The sequence shown here is derived from an EMBL/GenBank/DDBJ whole genome shotgun (WGS) entry which is preliminary data.</text>
</comment>
<dbReference type="AlphaFoldDB" id="A0A6G0VXP3"/>
<sequence length="739" mass="82210">NLENEVVDFGRELGSSLSYRPRSGVPYLTDHEDCSDSFPSKQGLTNHVRNHRRRDSLQAAEVPLPAPATRQRTRAHPTVRPVCGGDARVPAGEMVEVTEDMPRILDGNRPPDTGLVFVYRFLLPSQRQPSQGYRLVIELVNLPGWASWGSSSTPRSAHLCIYPVGVRDTRFMLQGSPLRPLAEGKAATFLGAQVGFNVVPPLSTLAEIIYIGLRIARSMLAPWQRIDALKTFYYPSTVHLQRLGVLPKTDWARVDSILRTEIKKTLYLPQEASGEYLYGSTRRGGGFGYAFKLITFLDQRVAEDAAEHVEKVTKRRISKELSIHEVGAYLSGKDEGVARNASKRLSVKWSLDGAPSVAHEGMVMGRKQRRAVMRTIRDTLRLKRSNALIAKPDQGRAVKCVAAHAASTHFLREGDFTRFADWRFVHRARLNLVPLNGSSSWRAGDRRCRRCGYLTESLSHVVDHCMRYTALYLARHNAIVARIKKVASTKFEVLSENQALGNQGLRPDLVLKKGPNIYVVDVTVPFVNRLEAFKAAAAVKTEKYEQLRVDLAAQHRCDAIVVPFIVGALGSWDSTNDEFMRALSSRCYATLMRKLCVSDTVSITRDIYIEHLSGVRQIPPNIRFCLAVTRDPVTCLFNLVSVCLCFLFVCEVLNSAFSSVGFARASSRACDDNCLVTSPAPDAEMRLRELLATGVADHRLSAPRPSLSSTGGRTVRPVPAHAHFCEPGFLLVYAERVCQ</sequence>
<gene>
    <name evidence="2" type="ORF">FWK35_00033325</name>
</gene>
<evidence type="ECO:0000313" key="3">
    <source>
        <dbReference type="Proteomes" id="UP000478052"/>
    </source>
</evidence>